<evidence type="ECO:0000313" key="2">
    <source>
        <dbReference type="Proteomes" id="UP001056120"/>
    </source>
</evidence>
<proteinExistence type="predicted"/>
<evidence type="ECO:0000313" key="1">
    <source>
        <dbReference type="EMBL" id="KAI3755303.1"/>
    </source>
</evidence>
<sequence length="207" mass="23799">MTRTPHVDKTGLKKGPWSTEEDDKLKAYIERYGHWNWREIPRFAGKYPILFLVYGVWDCLRWAKIAVELPGRSDNEIKNYWNTHLKKLAKNDQNDPKNMCHETKNQTNFINNLMKISSASSPVSSSSSCSSSVELTSSVFVASESLISSGDSIQAYSNEYEDGNFWTDPFYADLDAVDNVNMAPGDNDEFMWSTMDLYSEYHSRFMI</sequence>
<dbReference type="Proteomes" id="UP001056120">
    <property type="component" value="Linkage Group LG18"/>
</dbReference>
<gene>
    <name evidence="1" type="ORF">L1987_55099</name>
</gene>
<reference evidence="2" key="1">
    <citation type="journal article" date="2022" name="Mol. Ecol. Resour.">
        <title>The genomes of chicory, endive, great burdock and yacon provide insights into Asteraceae palaeo-polyploidization history and plant inulin production.</title>
        <authorList>
            <person name="Fan W."/>
            <person name="Wang S."/>
            <person name="Wang H."/>
            <person name="Wang A."/>
            <person name="Jiang F."/>
            <person name="Liu H."/>
            <person name="Zhao H."/>
            <person name="Xu D."/>
            <person name="Zhang Y."/>
        </authorList>
    </citation>
    <scope>NUCLEOTIDE SEQUENCE [LARGE SCALE GENOMIC DNA]</scope>
    <source>
        <strain evidence="2">cv. Yunnan</strain>
    </source>
</reference>
<protein>
    <submittedName>
        <fullName evidence="1">Uncharacterized protein</fullName>
    </submittedName>
</protein>
<accession>A0ACB9E8H1</accession>
<name>A0ACB9E8H1_9ASTR</name>
<keyword evidence="2" id="KW-1185">Reference proteome</keyword>
<dbReference type="EMBL" id="CM042035">
    <property type="protein sequence ID" value="KAI3755303.1"/>
    <property type="molecule type" value="Genomic_DNA"/>
</dbReference>
<comment type="caution">
    <text evidence="1">The sequence shown here is derived from an EMBL/GenBank/DDBJ whole genome shotgun (WGS) entry which is preliminary data.</text>
</comment>
<organism evidence="1 2">
    <name type="scientific">Smallanthus sonchifolius</name>
    <dbReference type="NCBI Taxonomy" id="185202"/>
    <lineage>
        <taxon>Eukaryota</taxon>
        <taxon>Viridiplantae</taxon>
        <taxon>Streptophyta</taxon>
        <taxon>Embryophyta</taxon>
        <taxon>Tracheophyta</taxon>
        <taxon>Spermatophyta</taxon>
        <taxon>Magnoliopsida</taxon>
        <taxon>eudicotyledons</taxon>
        <taxon>Gunneridae</taxon>
        <taxon>Pentapetalae</taxon>
        <taxon>asterids</taxon>
        <taxon>campanulids</taxon>
        <taxon>Asterales</taxon>
        <taxon>Asteraceae</taxon>
        <taxon>Asteroideae</taxon>
        <taxon>Heliantheae alliance</taxon>
        <taxon>Millerieae</taxon>
        <taxon>Smallanthus</taxon>
    </lineage>
</organism>
<reference evidence="1 2" key="2">
    <citation type="journal article" date="2022" name="Mol. Ecol. Resour.">
        <title>The genomes of chicory, endive, great burdock and yacon provide insights into Asteraceae paleo-polyploidization history and plant inulin production.</title>
        <authorList>
            <person name="Fan W."/>
            <person name="Wang S."/>
            <person name="Wang H."/>
            <person name="Wang A."/>
            <person name="Jiang F."/>
            <person name="Liu H."/>
            <person name="Zhao H."/>
            <person name="Xu D."/>
            <person name="Zhang Y."/>
        </authorList>
    </citation>
    <scope>NUCLEOTIDE SEQUENCE [LARGE SCALE GENOMIC DNA]</scope>
    <source>
        <strain evidence="2">cv. Yunnan</strain>
        <tissue evidence="1">Leaves</tissue>
    </source>
</reference>